<evidence type="ECO:0000256" key="3">
    <source>
        <dbReference type="ARBA" id="ARBA00006759"/>
    </source>
</evidence>
<dbReference type="SMART" id="SM00849">
    <property type="entry name" value="Lactamase_B"/>
    <property type="match status" value="1"/>
</dbReference>
<comment type="similarity">
    <text evidence="3 7">Belongs to the metallo-beta-lactamase superfamily. Glyoxalase II family.</text>
</comment>
<dbReference type="InterPro" id="IPR050110">
    <property type="entry name" value="Glyoxalase_II_hydrolase"/>
</dbReference>
<dbReference type="InterPro" id="IPR036866">
    <property type="entry name" value="RibonucZ/Hydroxyglut_hydro"/>
</dbReference>
<dbReference type="InterPro" id="IPR017782">
    <property type="entry name" value="Hydroxyacylglutathione_Hdrlase"/>
</dbReference>
<dbReference type="PANTHER" id="PTHR43705:SF1">
    <property type="entry name" value="HYDROXYACYLGLUTATHIONE HYDROLASE GLOB"/>
    <property type="match status" value="1"/>
</dbReference>
<feature type="binding site" evidence="7">
    <location>
        <position position="128"/>
    </location>
    <ligand>
        <name>Zn(2+)</name>
        <dbReference type="ChEBI" id="CHEBI:29105"/>
        <label>2</label>
    </ligand>
</feature>
<evidence type="ECO:0000259" key="8">
    <source>
        <dbReference type="SMART" id="SM00849"/>
    </source>
</evidence>
<organism evidence="9 10">
    <name type="scientific">Oceanospirillum multiglobuliferum</name>
    <dbReference type="NCBI Taxonomy" id="64969"/>
    <lineage>
        <taxon>Bacteria</taxon>
        <taxon>Pseudomonadati</taxon>
        <taxon>Pseudomonadota</taxon>
        <taxon>Gammaproteobacteria</taxon>
        <taxon>Oceanospirillales</taxon>
        <taxon>Oceanospirillaceae</taxon>
        <taxon>Oceanospirillum</taxon>
    </lineage>
</organism>
<dbReference type="STRING" id="64969.SAMN02745127_02932"/>
<dbReference type="InterPro" id="IPR032282">
    <property type="entry name" value="HAGH_C"/>
</dbReference>
<reference evidence="9 10" key="1">
    <citation type="submission" date="2017-01" db="EMBL/GenBank/DDBJ databases">
        <title>Genome Sequencing of a Marine Spirillum, Oceanospirillum multiglobuliferum ATCC 33336, from Japan.</title>
        <authorList>
            <person name="Carney J.G."/>
            <person name="Trachtenberg A.M."/>
            <person name="Rheaume B.A."/>
            <person name="Linnane J.D."/>
            <person name="Pitts N.L."/>
            <person name="Mykles D.L."/>
            <person name="Maclea K.S."/>
        </authorList>
    </citation>
    <scope>NUCLEOTIDE SEQUENCE [LARGE SCALE GENOMIC DNA]</scope>
    <source>
        <strain evidence="9 10">ATCC 33336</strain>
    </source>
</reference>
<feature type="binding site" evidence="7">
    <location>
        <position position="55"/>
    </location>
    <ligand>
        <name>Zn(2+)</name>
        <dbReference type="ChEBI" id="CHEBI:29105"/>
        <label>1</label>
    </ligand>
</feature>
<dbReference type="InterPro" id="IPR035680">
    <property type="entry name" value="Clx_II_MBL"/>
</dbReference>
<dbReference type="Pfam" id="PF00753">
    <property type="entry name" value="Lactamase_B"/>
    <property type="match status" value="2"/>
</dbReference>
<feature type="binding site" evidence="7">
    <location>
        <position position="59"/>
    </location>
    <ligand>
        <name>Zn(2+)</name>
        <dbReference type="ChEBI" id="CHEBI:29105"/>
        <label>2</label>
    </ligand>
</feature>
<keyword evidence="5 7" id="KW-0378">Hydrolase</keyword>
<dbReference type="GO" id="GO:0004416">
    <property type="term" value="F:hydroxyacylglutathione hydrolase activity"/>
    <property type="evidence" value="ECO:0007669"/>
    <property type="project" value="UniProtKB-UniRule"/>
</dbReference>
<dbReference type="InterPro" id="IPR001279">
    <property type="entry name" value="Metallo-B-lactamas"/>
</dbReference>
<name>A0A1T4SCB2_9GAMM</name>
<keyword evidence="4 7" id="KW-0479">Metal-binding</keyword>
<protein>
    <recommendedName>
        <fullName evidence="7">Hydroxyacylglutathione hydrolase</fullName>
        <ecNumber evidence="7">3.1.2.6</ecNumber>
    </recommendedName>
    <alternativeName>
        <fullName evidence="7">Glyoxalase II</fullName>
        <shortName evidence="7">Glx II</shortName>
    </alternativeName>
</protein>
<dbReference type="NCBIfam" id="TIGR03413">
    <property type="entry name" value="GSH_gloB"/>
    <property type="match status" value="1"/>
</dbReference>
<feature type="binding site" evidence="7">
    <location>
        <position position="109"/>
    </location>
    <ligand>
        <name>Zn(2+)</name>
        <dbReference type="ChEBI" id="CHEBI:29105"/>
        <label>1</label>
    </ligand>
</feature>
<dbReference type="Proteomes" id="UP000191418">
    <property type="component" value="Unassembled WGS sequence"/>
</dbReference>
<evidence type="ECO:0000313" key="9">
    <source>
        <dbReference type="EMBL" id="OPX55044.1"/>
    </source>
</evidence>
<dbReference type="Pfam" id="PF16123">
    <property type="entry name" value="HAGH_C"/>
    <property type="match status" value="1"/>
</dbReference>
<dbReference type="EMBL" id="MTSM01000014">
    <property type="protein sequence ID" value="OPX55044.1"/>
    <property type="molecule type" value="Genomic_DNA"/>
</dbReference>
<dbReference type="UniPathway" id="UPA00619">
    <property type="reaction ID" value="UER00676"/>
</dbReference>
<feature type="binding site" evidence="7">
    <location>
        <position position="60"/>
    </location>
    <ligand>
        <name>Zn(2+)</name>
        <dbReference type="ChEBI" id="CHEBI:29105"/>
        <label>2</label>
    </ligand>
</feature>
<evidence type="ECO:0000256" key="6">
    <source>
        <dbReference type="ARBA" id="ARBA00022833"/>
    </source>
</evidence>
<comment type="cofactor">
    <cofactor evidence="7">
        <name>Zn(2+)</name>
        <dbReference type="ChEBI" id="CHEBI:29105"/>
    </cofactor>
    <text evidence="7">Binds 2 Zn(2+) ions per subunit.</text>
</comment>
<evidence type="ECO:0000256" key="7">
    <source>
        <dbReference type="HAMAP-Rule" id="MF_01374"/>
    </source>
</evidence>
<comment type="catalytic activity">
    <reaction evidence="1 7">
        <text>an S-(2-hydroxyacyl)glutathione + H2O = a 2-hydroxy carboxylate + glutathione + H(+)</text>
        <dbReference type="Rhea" id="RHEA:21864"/>
        <dbReference type="ChEBI" id="CHEBI:15377"/>
        <dbReference type="ChEBI" id="CHEBI:15378"/>
        <dbReference type="ChEBI" id="CHEBI:57925"/>
        <dbReference type="ChEBI" id="CHEBI:58896"/>
        <dbReference type="ChEBI" id="CHEBI:71261"/>
        <dbReference type="EC" id="3.1.2.6"/>
    </reaction>
</comment>
<comment type="pathway">
    <text evidence="2 7">Secondary metabolite metabolism; methylglyoxal degradation; (R)-lactate from methylglyoxal: step 2/2.</text>
</comment>
<feature type="domain" description="Metallo-beta-lactamase" evidence="8">
    <location>
        <begin position="12"/>
        <end position="166"/>
    </location>
</feature>
<evidence type="ECO:0000256" key="2">
    <source>
        <dbReference type="ARBA" id="ARBA00004963"/>
    </source>
</evidence>
<dbReference type="AlphaFoldDB" id="A0A1T4SCB2"/>
<dbReference type="PANTHER" id="PTHR43705">
    <property type="entry name" value="HYDROXYACYLGLUTATHIONE HYDROLASE"/>
    <property type="match status" value="1"/>
</dbReference>
<accession>A0A1T4SCB2</accession>
<sequence length="254" mass="28083">MLEIKPIPAFNDNYIWLIQQMGSNQAWVVDPGSAEAVENYIQQYQLQLAGILITHHHHDHTGGVAELKQKYSISAYGAAVTNCTDYVLQQEDVVDILGCQFKAISVPGHTLDHLAFYNAEQGILFSGDTLFFAGCGRLFEGTAAQMHESLNKLAKLPDETLVYCTHEYTEANLQFAVAVEPDNPHVLQAIQRVAKLRAEGQPSLPTTIGAEKCHNPFFRSQQPALIGAATERAGSLVIDPTDVFATIRQWKDNF</sequence>
<dbReference type="OrthoDB" id="9802248at2"/>
<dbReference type="HAMAP" id="MF_01374">
    <property type="entry name" value="Glyoxalase_2"/>
    <property type="match status" value="1"/>
</dbReference>
<dbReference type="RefSeq" id="WP_078746447.1">
    <property type="nucleotide sequence ID" value="NZ_FUXG01000028.1"/>
</dbReference>
<dbReference type="CDD" id="cd07723">
    <property type="entry name" value="hydroxyacylglutathione_hydrolase_MBL-fold"/>
    <property type="match status" value="1"/>
</dbReference>
<evidence type="ECO:0000313" key="10">
    <source>
        <dbReference type="Proteomes" id="UP000191418"/>
    </source>
</evidence>
<keyword evidence="6 7" id="KW-0862">Zinc</keyword>
<gene>
    <name evidence="7" type="primary">gloB</name>
    <name evidence="9" type="ORF">BTE48_11240</name>
</gene>
<dbReference type="Gene3D" id="3.60.15.10">
    <property type="entry name" value="Ribonuclease Z/Hydroxyacylglutathione hydrolase-like"/>
    <property type="match status" value="1"/>
</dbReference>
<evidence type="ECO:0000256" key="4">
    <source>
        <dbReference type="ARBA" id="ARBA00022723"/>
    </source>
</evidence>
<feature type="binding site" evidence="7">
    <location>
        <position position="57"/>
    </location>
    <ligand>
        <name>Zn(2+)</name>
        <dbReference type="ChEBI" id="CHEBI:29105"/>
        <label>1</label>
    </ligand>
</feature>
<dbReference type="PIRSF" id="PIRSF005457">
    <property type="entry name" value="Glx"/>
    <property type="match status" value="1"/>
</dbReference>
<feature type="binding site" evidence="7">
    <location>
        <position position="128"/>
    </location>
    <ligand>
        <name>Zn(2+)</name>
        <dbReference type="ChEBI" id="CHEBI:29105"/>
        <label>1</label>
    </ligand>
</feature>
<evidence type="ECO:0000256" key="1">
    <source>
        <dbReference type="ARBA" id="ARBA00001623"/>
    </source>
</evidence>
<dbReference type="GO" id="GO:0019243">
    <property type="term" value="P:methylglyoxal catabolic process to D-lactate via S-lactoyl-glutathione"/>
    <property type="evidence" value="ECO:0007669"/>
    <property type="project" value="UniProtKB-UniRule"/>
</dbReference>
<dbReference type="SUPFAM" id="SSF56281">
    <property type="entry name" value="Metallo-hydrolase/oxidoreductase"/>
    <property type="match status" value="1"/>
</dbReference>
<proteinExistence type="inferred from homology"/>
<dbReference type="EC" id="3.1.2.6" evidence="7"/>
<comment type="function">
    <text evidence="7">Thiolesterase that catalyzes the hydrolysis of S-D-lactoyl-glutathione to form glutathione and D-lactic acid.</text>
</comment>
<feature type="binding site" evidence="7">
    <location>
        <position position="166"/>
    </location>
    <ligand>
        <name>Zn(2+)</name>
        <dbReference type="ChEBI" id="CHEBI:29105"/>
        <label>2</label>
    </ligand>
</feature>
<comment type="caution">
    <text evidence="9">The sequence shown here is derived from an EMBL/GenBank/DDBJ whole genome shotgun (WGS) entry which is preliminary data.</text>
</comment>
<evidence type="ECO:0000256" key="5">
    <source>
        <dbReference type="ARBA" id="ARBA00022801"/>
    </source>
</evidence>
<keyword evidence="10" id="KW-1185">Reference proteome</keyword>
<dbReference type="GO" id="GO:0046872">
    <property type="term" value="F:metal ion binding"/>
    <property type="evidence" value="ECO:0007669"/>
    <property type="project" value="UniProtKB-KW"/>
</dbReference>
<comment type="subunit">
    <text evidence="7">Monomer.</text>
</comment>